<sequence length="105" mass="11775">MWLPRPRPSPRCNQPKTPLATAAPTTDLDDEGLGICDLHSPSFQTRLELLPREPQGHYHWLKWCCDVEVVVLEWECCGKVREDDGVADETGLGVMCAQADETRGE</sequence>
<dbReference type="AlphaFoldDB" id="A0A4D6L243"/>
<feature type="compositionally biased region" description="Low complexity" evidence="1">
    <location>
        <begin position="17"/>
        <end position="26"/>
    </location>
</feature>
<accession>A0A4D6L243</accession>
<evidence type="ECO:0000313" key="3">
    <source>
        <dbReference type="Proteomes" id="UP000501690"/>
    </source>
</evidence>
<evidence type="ECO:0000256" key="1">
    <source>
        <dbReference type="SAM" id="MobiDB-lite"/>
    </source>
</evidence>
<dbReference type="EMBL" id="CP039346">
    <property type="protein sequence ID" value="QCD82548.1"/>
    <property type="molecule type" value="Genomic_DNA"/>
</dbReference>
<organism evidence="2 3">
    <name type="scientific">Vigna unguiculata</name>
    <name type="common">Cowpea</name>
    <dbReference type="NCBI Taxonomy" id="3917"/>
    <lineage>
        <taxon>Eukaryota</taxon>
        <taxon>Viridiplantae</taxon>
        <taxon>Streptophyta</taxon>
        <taxon>Embryophyta</taxon>
        <taxon>Tracheophyta</taxon>
        <taxon>Spermatophyta</taxon>
        <taxon>Magnoliopsida</taxon>
        <taxon>eudicotyledons</taxon>
        <taxon>Gunneridae</taxon>
        <taxon>Pentapetalae</taxon>
        <taxon>rosids</taxon>
        <taxon>fabids</taxon>
        <taxon>Fabales</taxon>
        <taxon>Fabaceae</taxon>
        <taxon>Papilionoideae</taxon>
        <taxon>50 kb inversion clade</taxon>
        <taxon>NPAAA clade</taxon>
        <taxon>indigoferoid/millettioid clade</taxon>
        <taxon>Phaseoleae</taxon>
        <taxon>Vigna</taxon>
    </lineage>
</organism>
<protein>
    <submittedName>
        <fullName evidence="2">Uncharacterized protein</fullName>
    </submittedName>
</protein>
<keyword evidence="3" id="KW-1185">Reference proteome</keyword>
<gene>
    <name evidence="2" type="ORF">DEO72_LG2g2888</name>
</gene>
<name>A0A4D6L243_VIGUN</name>
<proteinExistence type="predicted"/>
<feature type="region of interest" description="Disordered" evidence="1">
    <location>
        <begin position="1"/>
        <end position="26"/>
    </location>
</feature>
<evidence type="ECO:0000313" key="2">
    <source>
        <dbReference type="EMBL" id="QCD82548.1"/>
    </source>
</evidence>
<dbReference type="Proteomes" id="UP000501690">
    <property type="component" value="Linkage Group LG2"/>
</dbReference>
<reference evidence="2 3" key="1">
    <citation type="submission" date="2019-04" db="EMBL/GenBank/DDBJ databases">
        <title>An improved genome assembly and genetic linkage map for asparagus bean, Vigna unguiculata ssp. sesquipedialis.</title>
        <authorList>
            <person name="Xia Q."/>
            <person name="Zhang R."/>
            <person name="Dong Y."/>
        </authorList>
    </citation>
    <scope>NUCLEOTIDE SEQUENCE [LARGE SCALE GENOMIC DNA]</scope>
    <source>
        <tissue evidence="2">Leaf</tissue>
    </source>
</reference>